<dbReference type="EMBL" id="CP086714">
    <property type="protein sequence ID" value="WOO78031.1"/>
    <property type="molecule type" value="Genomic_DNA"/>
</dbReference>
<dbReference type="GeneID" id="87804838"/>
<name>A0AAF0Y5G2_9TREE</name>
<protein>
    <submittedName>
        <fullName evidence="1">Uncharacterized protein</fullName>
    </submittedName>
</protein>
<organism evidence="1 2">
    <name type="scientific">Vanrija pseudolonga</name>
    <dbReference type="NCBI Taxonomy" id="143232"/>
    <lineage>
        <taxon>Eukaryota</taxon>
        <taxon>Fungi</taxon>
        <taxon>Dikarya</taxon>
        <taxon>Basidiomycota</taxon>
        <taxon>Agaricomycotina</taxon>
        <taxon>Tremellomycetes</taxon>
        <taxon>Trichosporonales</taxon>
        <taxon>Trichosporonaceae</taxon>
        <taxon>Vanrija</taxon>
    </lineage>
</organism>
<accession>A0AAF0Y5G2</accession>
<dbReference type="Proteomes" id="UP000827549">
    <property type="component" value="Chromosome 1"/>
</dbReference>
<evidence type="ECO:0000313" key="1">
    <source>
        <dbReference type="EMBL" id="WOO78031.1"/>
    </source>
</evidence>
<dbReference type="AlphaFoldDB" id="A0AAF0Y5G2"/>
<keyword evidence="2" id="KW-1185">Reference proteome</keyword>
<evidence type="ECO:0000313" key="2">
    <source>
        <dbReference type="Proteomes" id="UP000827549"/>
    </source>
</evidence>
<proteinExistence type="predicted"/>
<sequence>MVVELCDPSTQLTLLRSGWVFFGAVGKRLYHTLRVSHEFGGVLAGADIALFPNLNTLRVGYNSVNERTKLRDRCEKCQFRQLECSKVVFRNLVDMAITKDESGWDHHRGEVVYLVPNSSGTHFPWHIDPVYAGHRDFDSASHVKIVFYPDEYEGRACGYSCRHPPAHFGIWSDNDETDTDAFPYDNDELKPPRKKKRPTRQNGFPVYWLMETVKEVIGVTSRVTIVGLESIRYNVPSDGFYFYEPGAFASRPAGRRLEEEMAREAALLRRQILHDFNETHGPEGRVDFVTLGEYIKDDESRAFEVTDLRPKAAAAAAAAAAELK</sequence>
<reference evidence="1" key="1">
    <citation type="submission" date="2023-10" db="EMBL/GenBank/DDBJ databases">
        <authorList>
            <person name="Noh H."/>
        </authorList>
    </citation>
    <scope>NUCLEOTIDE SEQUENCE</scope>
    <source>
        <strain evidence="1">DUCC4014</strain>
    </source>
</reference>
<gene>
    <name evidence="1" type="ORF">LOC62_01G001583</name>
</gene>
<dbReference type="RefSeq" id="XP_062624063.1">
    <property type="nucleotide sequence ID" value="XM_062768079.1"/>
</dbReference>